<evidence type="ECO:0000313" key="3">
    <source>
        <dbReference type="Proteomes" id="UP000002484"/>
    </source>
</evidence>
<dbReference type="KEGG" id="fri:FraEuI1c_3667"/>
<dbReference type="InterPro" id="IPR036388">
    <property type="entry name" value="WH-like_DNA-bd_sf"/>
</dbReference>
<dbReference type="Proteomes" id="UP000002484">
    <property type="component" value="Chromosome"/>
</dbReference>
<evidence type="ECO:0000259" key="1">
    <source>
        <dbReference type="PROSITE" id="PS50995"/>
    </source>
</evidence>
<dbReference type="InterPro" id="IPR036390">
    <property type="entry name" value="WH_DNA-bd_sf"/>
</dbReference>
<feature type="domain" description="HTH marR-type" evidence="1">
    <location>
        <begin position="40"/>
        <end position="173"/>
    </location>
</feature>
<dbReference type="Pfam" id="PF12802">
    <property type="entry name" value="MarR_2"/>
    <property type="match status" value="1"/>
</dbReference>
<organism evidence="2 3">
    <name type="scientific">Pseudofrankia inefficax (strain DSM 45817 / CECT 9037 / DDB 130130 / EuI1c)</name>
    <name type="common">Frankia inefficax</name>
    <dbReference type="NCBI Taxonomy" id="298654"/>
    <lineage>
        <taxon>Bacteria</taxon>
        <taxon>Bacillati</taxon>
        <taxon>Actinomycetota</taxon>
        <taxon>Actinomycetes</taxon>
        <taxon>Frankiales</taxon>
        <taxon>Frankiaceae</taxon>
        <taxon>Pseudofrankia</taxon>
    </lineage>
</organism>
<dbReference type="SMART" id="SM00347">
    <property type="entry name" value="HTH_MARR"/>
    <property type="match status" value="1"/>
</dbReference>
<name>E3J1K6_PSEI1</name>
<dbReference type="PRINTS" id="PR00598">
    <property type="entry name" value="HTHMARR"/>
</dbReference>
<keyword evidence="3" id="KW-1185">Reference proteome</keyword>
<dbReference type="STRING" id="298654.FraEuI1c_3667"/>
<dbReference type="PANTHER" id="PTHR33164:SF43">
    <property type="entry name" value="HTH-TYPE TRANSCRIPTIONAL REPRESSOR YETL"/>
    <property type="match status" value="1"/>
</dbReference>
<protein>
    <submittedName>
        <fullName evidence="2">Transcriptional regulator, MarR family</fullName>
    </submittedName>
</protein>
<gene>
    <name evidence="2" type="ordered locus">FraEuI1c_3667</name>
</gene>
<dbReference type="InterPro" id="IPR039422">
    <property type="entry name" value="MarR/SlyA-like"/>
</dbReference>
<reference evidence="2 3" key="1">
    <citation type="submission" date="2010-10" db="EMBL/GenBank/DDBJ databases">
        <title>Complete sequence of Frankia sp. EuI1c.</title>
        <authorList>
            <consortium name="US DOE Joint Genome Institute"/>
            <person name="Lucas S."/>
            <person name="Copeland A."/>
            <person name="Lapidus A."/>
            <person name="Cheng J.-F."/>
            <person name="Bruce D."/>
            <person name="Goodwin L."/>
            <person name="Pitluck S."/>
            <person name="Chertkov O."/>
            <person name="Detter J.C."/>
            <person name="Han C."/>
            <person name="Tapia R."/>
            <person name="Land M."/>
            <person name="Hauser L."/>
            <person name="Jeffries C."/>
            <person name="Kyrpides N."/>
            <person name="Ivanova N."/>
            <person name="Mikhailova N."/>
            <person name="Beauchemin N."/>
            <person name="Sen A."/>
            <person name="Sur S.A."/>
            <person name="Gtari M."/>
            <person name="Wall L."/>
            <person name="Tisa L."/>
            <person name="Woyke T."/>
        </authorList>
    </citation>
    <scope>NUCLEOTIDE SEQUENCE [LARGE SCALE GENOMIC DNA]</scope>
    <source>
        <strain evidence="3">DSM 45817 / CECT 9037 / EuI1c</strain>
    </source>
</reference>
<dbReference type="GO" id="GO:0003700">
    <property type="term" value="F:DNA-binding transcription factor activity"/>
    <property type="evidence" value="ECO:0007669"/>
    <property type="project" value="InterPro"/>
</dbReference>
<proteinExistence type="predicted"/>
<dbReference type="EMBL" id="CP002299">
    <property type="protein sequence ID" value="ADP81674.1"/>
    <property type="molecule type" value="Genomic_DNA"/>
</dbReference>
<accession>E3J1K6</accession>
<dbReference type="InterPro" id="IPR000835">
    <property type="entry name" value="HTH_MarR-typ"/>
</dbReference>
<dbReference type="AlphaFoldDB" id="E3J1K6"/>
<dbReference type="PROSITE" id="PS50995">
    <property type="entry name" value="HTH_MARR_2"/>
    <property type="match status" value="1"/>
</dbReference>
<dbReference type="GO" id="GO:0006950">
    <property type="term" value="P:response to stress"/>
    <property type="evidence" value="ECO:0007669"/>
    <property type="project" value="TreeGrafter"/>
</dbReference>
<dbReference type="PANTHER" id="PTHR33164">
    <property type="entry name" value="TRANSCRIPTIONAL REGULATOR, MARR FAMILY"/>
    <property type="match status" value="1"/>
</dbReference>
<dbReference type="Gene3D" id="1.10.10.10">
    <property type="entry name" value="Winged helix-like DNA-binding domain superfamily/Winged helix DNA-binding domain"/>
    <property type="match status" value="1"/>
</dbReference>
<dbReference type="HOGENOM" id="CLU_083287_4_2_11"/>
<sequence>MTPSPDGGPDAVAGACADPGEPDWAAPGVANYVATWPTRLSRLATWLVNKTAAHSHRLTAEAFAGTGGRRYHYALLASLAEFGASSQASLGRRCGFDRSDVAAMVNELATAGYVERTQDPADRRRNIIAITGAGQARLAEFDVIAEAMQDRLLAPLSPAERAEFVRLLTRVLNHQAASHGPSGEPIIHQT</sequence>
<dbReference type="eggNOG" id="COG1846">
    <property type="taxonomic scope" value="Bacteria"/>
</dbReference>
<dbReference type="InParanoid" id="E3J1K6"/>
<dbReference type="SUPFAM" id="SSF46785">
    <property type="entry name" value="Winged helix' DNA-binding domain"/>
    <property type="match status" value="1"/>
</dbReference>
<evidence type="ECO:0000313" key="2">
    <source>
        <dbReference type="EMBL" id="ADP81674.1"/>
    </source>
</evidence>